<sequence length="63" mass="6704">MVRLSKGGGDAVITKEFDANKKEFIKDGFFIDEAKSGASYIDENTLIVASNFGEGSMTTSGHA</sequence>
<dbReference type="OrthoDB" id="9801421at2"/>
<dbReference type="Proteomes" id="UP000324550">
    <property type="component" value="Unassembled WGS sequence"/>
</dbReference>
<gene>
    <name evidence="1" type="ORF">FVF61_07510</name>
</gene>
<name>A0A5D0GBY5_9FLAO</name>
<evidence type="ECO:0000313" key="2">
    <source>
        <dbReference type="Proteomes" id="UP000324550"/>
    </source>
</evidence>
<dbReference type="AlphaFoldDB" id="A0A5D0GBY5"/>
<reference evidence="1 2" key="1">
    <citation type="submission" date="2019-08" db="EMBL/GenBank/DDBJ databases">
        <title>Formosa sediminis sp. nov., isolated from marine sediment.</title>
        <authorList>
            <person name="Cao W.R."/>
        </authorList>
    </citation>
    <scope>NUCLEOTIDE SEQUENCE [LARGE SCALE GENOMIC DNA]</scope>
    <source>
        <strain evidence="1 2">1494</strain>
    </source>
</reference>
<accession>A0A5D0GBY5</accession>
<dbReference type="RefSeq" id="WP_148454944.1">
    <property type="nucleotide sequence ID" value="NZ_VSFC01000039.1"/>
</dbReference>
<evidence type="ECO:0000313" key="1">
    <source>
        <dbReference type="EMBL" id="TYA55282.1"/>
    </source>
</evidence>
<dbReference type="EMBL" id="VSFC01000039">
    <property type="protein sequence ID" value="TYA55282.1"/>
    <property type="molecule type" value="Genomic_DNA"/>
</dbReference>
<proteinExistence type="predicted"/>
<keyword evidence="2" id="KW-1185">Reference proteome</keyword>
<protein>
    <submittedName>
        <fullName evidence="1">Uncharacterized protein</fullName>
    </submittedName>
</protein>
<organism evidence="1 2">
    <name type="scientific">Formosa maritima</name>
    <dbReference type="NCBI Taxonomy" id="2592046"/>
    <lineage>
        <taxon>Bacteria</taxon>
        <taxon>Pseudomonadati</taxon>
        <taxon>Bacteroidota</taxon>
        <taxon>Flavobacteriia</taxon>
        <taxon>Flavobacteriales</taxon>
        <taxon>Flavobacteriaceae</taxon>
        <taxon>Formosa</taxon>
    </lineage>
</organism>
<comment type="caution">
    <text evidence="1">The sequence shown here is derived from an EMBL/GenBank/DDBJ whole genome shotgun (WGS) entry which is preliminary data.</text>
</comment>